<evidence type="ECO:0000313" key="11">
    <source>
        <dbReference type="Proteomes" id="UP000276133"/>
    </source>
</evidence>
<feature type="binding site" evidence="6">
    <location>
        <position position="316"/>
    </location>
    <ligand>
        <name>Na(+)</name>
        <dbReference type="ChEBI" id="CHEBI:29101"/>
        <label>1</label>
    </ligand>
</feature>
<feature type="transmembrane region" description="Helical" evidence="9">
    <location>
        <begin position="12"/>
        <end position="31"/>
    </location>
</feature>
<keyword evidence="5 9" id="KW-0472">Membrane</keyword>
<accession>A0A3M7PSM8</accession>
<dbReference type="InterPro" id="IPR000175">
    <property type="entry name" value="Na/ntran_symport"/>
</dbReference>
<keyword evidence="2 8" id="KW-0813">Transport</keyword>
<feature type="transmembrane region" description="Helical" evidence="9">
    <location>
        <begin position="310"/>
        <end position="335"/>
    </location>
</feature>
<keyword evidence="4 9" id="KW-1133">Transmembrane helix</keyword>
<dbReference type="SUPFAM" id="SSF161070">
    <property type="entry name" value="SNF-like"/>
    <property type="match status" value="1"/>
</dbReference>
<sequence>MTSNHNRGTWNNKADFIVALISYGVGLGNVWRFPYLAYSSGGGAFLIPSLISSIVVGIPYAILEVSLGQWMKEGGIGAWNLTPLFKGIGFANLIIVFFGNVYYEVILAWTLRYLYDSFSYELPWKSCSNKWNTKCCSEELLYGKSRDTAYTKNLTKTEPILIYDNSSVFTCEKRHDPITEYWELNVLGISKGIEHIGSVKPDLLFALFLAWLIVYFSIFRGMKNSQIIVYITATMPYVFLFILLIRGLFLPGSIDGIIYYLKPDWPKLLEFQVWSDAGTQVFYSYGIGIAALVALGSYNQFNHNSYRDVVIFTISNSFTSVLSGFVIFTVLGYMAHIQGVSIDAVAEEGPGLAFIVYPQALSLMPFSPIWSIMFFIMLFLLGLGTQLVAAEAITTALIDEYMPFIKKYISCKYTKEIVSAINVFLSFICGLPMITNGGMYVFQIFDYYAASRTLLFVGLFECIAIAYFYGVKKYCKNLETMWEFKLGPWLKIMWVFATPFFTLVLIIFTILTYEDLTYNRTYKYPHWALMFGWGLSISSFICIPVYALVKLLITPGNLKEVLKNFKKKVIL</sequence>
<organism evidence="10 11">
    <name type="scientific">Brachionus plicatilis</name>
    <name type="common">Marine rotifer</name>
    <name type="synonym">Brachionus muelleri</name>
    <dbReference type="NCBI Taxonomy" id="10195"/>
    <lineage>
        <taxon>Eukaryota</taxon>
        <taxon>Metazoa</taxon>
        <taxon>Spiralia</taxon>
        <taxon>Gnathifera</taxon>
        <taxon>Rotifera</taxon>
        <taxon>Eurotatoria</taxon>
        <taxon>Monogononta</taxon>
        <taxon>Pseudotrocha</taxon>
        <taxon>Ploima</taxon>
        <taxon>Brachionidae</taxon>
        <taxon>Brachionus</taxon>
    </lineage>
</organism>
<dbReference type="PROSITE" id="PS00754">
    <property type="entry name" value="NA_NEUROTRAN_SYMP_2"/>
    <property type="match status" value="1"/>
</dbReference>
<evidence type="ECO:0000256" key="7">
    <source>
        <dbReference type="PIRSR" id="PIRSR600175-2"/>
    </source>
</evidence>
<name>A0A3M7PSM8_BRAPC</name>
<feature type="transmembrane region" description="Helical" evidence="9">
    <location>
        <begin position="419"/>
        <end position="442"/>
    </location>
</feature>
<feature type="transmembrane region" description="Helical" evidence="9">
    <location>
        <begin position="84"/>
        <end position="103"/>
    </location>
</feature>
<evidence type="ECO:0000256" key="1">
    <source>
        <dbReference type="ARBA" id="ARBA00004141"/>
    </source>
</evidence>
<gene>
    <name evidence="10" type="ORF">BpHYR1_001814</name>
</gene>
<dbReference type="GO" id="GO:0015293">
    <property type="term" value="F:symporter activity"/>
    <property type="evidence" value="ECO:0007669"/>
    <property type="project" value="UniProtKB-KW"/>
</dbReference>
<feature type="transmembrane region" description="Helical" evidence="9">
    <location>
        <begin position="43"/>
        <end position="63"/>
    </location>
</feature>
<dbReference type="GO" id="GO:0005886">
    <property type="term" value="C:plasma membrane"/>
    <property type="evidence" value="ECO:0007669"/>
    <property type="project" value="TreeGrafter"/>
</dbReference>
<dbReference type="GO" id="GO:0006865">
    <property type="term" value="P:amino acid transport"/>
    <property type="evidence" value="ECO:0007669"/>
    <property type="project" value="TreeGrafter"/>
</dbReference>
<evidence type="ECO:0000256" key="4">
    <source>
        <dbReference type="ARBA" id="ARBA00022989"/>
    </source>
</evidence>
<dbReference type="GO" id="GO:0035725">
    <property type="term" value="P:sodium ion transmembrane transport"/>
    <property type="evidence" value="ECO:0007669"/>
    <property type="project" value="TreeGrafter"/>
</dbReference>
<keyword evidence="6" id="KW-0479">Metal-binding</keyword>
<evidence type="ECO:0000256" key="3">
    <source>
        <dbReference type="ARBA" id="ARBA00022692"/>
    </source>
</evidence>
<feature type="transmembrane region" description="Helical" evidence="9">
    <location>
        <begin position="281"/>
        <end position="298"/>
    </location>
</feature>
<comment type="subcellular location">
    <subcellularLocation>
        <location evidence="1">Membrane</location>
        <topology evidence="1">Multi-pass membrane protein</topology>
    </subcellularLocation>
</comment>
<dbReference type="EMBL" id="REGN01009172">
    <property type="protein sequence ID" value="RNA01781.1"/>
    <property type="molecule type" value="Genomic_DNA"/>
</dbReference>
<feature type="binding site" evidence="6">
    <location>
        <position position="29"/>
    </location>
    <ligand>
        <name>Na(+)</name>
        <dbReference type="ChEBI" id="CHEBI:29101"/>
        <label>1</label>
    </ligand>
</feature>
<dbReference type="Proteomes" id="UP000276133">
    <property type="component" value="Unassembled WGS sequence"/>
</dbReference>
<protein>
    <recommendedName>
        <fullName evidence="8">Transporter</fullName>
    </recommendedName>
</protein>
<dbReference type="Pfam" id="PF00209">
    <property type="entry name" value="SNF"/>
    <property type="match status" value="1"/>
</dbReference>
<feature type="binding site" evidence="6">
    <location>
        <position position="284"/>
    </location>
    <ligand>
        <name>Na(+)</name>
        <dbReference type="ChEBI" id="CHEBI:29101"/>
        <label>1</label>
    </ligand>
</feature>
<feature type="binding site" evidence="6">
    <location>
        <position position="25"/>
    </location>
    <ligand>
        <name>Na(+)</name>
        <dbReference type="ChEBI" id="CHEBI:29101"/>
        <label>1</label>
    </ligand>
</feature>
<evidence type="ECO:0000256" key="8">
    <source>
        <dbReference type="RuleBase" id="RU003732"/>
    </source>
</evidence>
<feature type="transmembrane region" description="Helical" evidence="9">
    <location>
        <begin position="492"/>
        <end position="513"/>
    </location>
</feature>
<feature type="transmembrane region" description="Helical" evidence="9">
    <location>
        <begin position="369"/>
        <end position="398"/>
    </location>
</feature>
<keyword evidence="11" id="KW-1185">Reference proteome</keyword>
<feature type="binding site" evidence="6">
    <location>
        <position position="381"/>
    </location>
    <ligand>
        <name>Na(+)</name>
        <dbReference type="ChEBI" id="CHEBI:29101"/>
        <label>1</label>
    </ligand>
</feature>
<keyword evidence="7" id="KW-1015">Disulfide bond</keyword>
<dbReference type="PANTHER" id="PTHR11616:SF309">
    <property type="entry name" value="TRANSPORTER"/>
    <property type="match status" value="1"/>
</dbReference>
<evidence type="ECO:0000256" key="5">
    <source>
        <dbReference type="ARBA" id="ARBA00023136"/>
    </source>
</evidence>
<dbReference type="AlphaFoldDB" id="A0A3M7PSM8"/>
<evidence type="ECO:0000313" key="10">
    <source>
        <dbReference type="EMBL" id="RNA01781.1"/>
    </source>
</evidence>
<feature type="transmembrane region" description="Helical" evidence="9">
    <location>
        <begin position="203"/>
        <end position="222"/>
    </location>
</feature>
<evidence type="ECO:0000256" key="6">
    <source>
        <dbReference type="PIRSR" id="PIRSR600175-1"/>
    </source>
</evidence>
<dbReference type="InterPro" id="IPR037272">
    <property type="entry name" value="SNS_sf"/>
</dbReference>
<keyword evidence="6" id="KW-0915">Sodium</keyword>
<keyword evidence="3 8" id="KW-0812">Transmembrane</keyword>
<feature type="transmembrane region" description="Helical" evidence="9">
    <location>
        <begin position="533"/>
        <end position="553"/>
    </location>
</feature>
<feature type="transmembrane region" description="Helical" evidence="9">
    <location>
        <begin position="454"/>
        <end position="471"/>
    </location>
</feature>
<reference evidence="10 11" key="1">
    <citation type="journal article" date="2018" name="Sci. Rep.">
        <title>Genomic signatures of local adaptation to the degree of environmental predictability in rotifers.</title>
        <authorList>
            <person name="Franch-Gras L."/>
            <person name="Hahn C."/>
            <person name="Garcia-Roger E.M."/>
            <person name="Carmona M.J."/>
            <person name="Serra M."/>
            <person name="Gomez A."/>
        </authorList>
    </citation>
    <scope>NUCLEOTIDE SEQUENCE [LARGE SCALE GENOMIC DNA]</scope>
    <source>
        <strain evidence="10">HYR1</strain>
    </source>
</reference>
<evidence type="ECO:0000256" key="9">
    <source>
        <dbReference type="SAM" id="Phobius"/>
    </source>
</evidence>
<comment type="similarity">
    <text evidence="8">Belongs to the sodium:neurotransmitter symporter (SNF) (TC 2.A.22) family.</text>
</comment>
<keyword evidence="8" id="KW-0769">Symport</keyword>
<dbReference type="PANTHER" id="PTHR11616">
    <property type="entry name" value="SODIUM/CHLORIDE DEPENDENT TRANSPORTER"/>
    <property type="match status" value="1"/>
</dbReference>
<dbReference type="GO" id="GO:0046872">
    <property type="term" value="F:metal ion binding"/>
    <property type="evidence" value="ECO:0007669"/>
    <property type="project" value="UniProtKB-KW"/>
</dbReference>
<dbReference type="PRINTS" id="PR00176">
    <property type="entry name" value="NANEUSMPORT"/>
</dbReference>
<dbReference type="PROSITE" id="PS00610">
    <property type="entry name" value="NA_NEUROTRAN_SYMP_1"/>
    <property type="match status" value="1"/>
</dbReference>
<dbReference type="PROSITE" id="PS50267">
    <property type="entry name" value="NA_NEUROTRAN_SYMP_3"/>
    <property type="match status" value="1"/>
</dbReference>
<feature type="transmembrane region" description="Helical" evidence="9">
    <location>
        <begin position="234"/>
        <end position="261"/>
    </location>
</feature>
<comment type="caution">
    <text evidence="10">The sequence shown here is derived from an EMBL/GenBank/DDBJ whole genome shotgun (WGS) entry which is preliminary data.</text>
</comment>
<feature type="disulfide bond" evidence="7">
    <location>
        <begin position="127"/>
        <end position="136"/>
    </location>
</feature>
<dbReference type="OrthoDB" id="6581954at2759"/>
<dbReference type="STRING" id="10195.A0A3M7PSM8"/>
<evidence type="ECO:0000256" key="2">
    <source>
        <dbReference type="ARBA" id="ARBA00022448"/>
    </source>
</evidence>
<proteinExistence type="inferred from homology"/>